<comment type="caution">
    <text evidence="3">The sequence shown here is derived from an EMBL/GenBank/DDBJ whole genome shotgun (WGS) entry which is preliminary data.</text>
</comment>
<feature type="region of interest" description="Disordered" evidence="1">
    <location>
        <begin position="138"/>
        <end position="174"/>
    </location>
</feature>
<accession>A0A840C384</accession>
<dbReference type="InterPro" id="IPR048494">
    <property type="entry name" value="Dit-like_N"/>
</dbReference>
<feature type="domain" description="Dit-like phage tail protein N-terminal" evidence="2">
    <location>
        <begin position="24"/>
        <end position="140"/>
    </location>
</feature>
<reference evidence="3 4" key="1">
    <citation type="submission" date="2020-08" db="EMBL/GenBank/DDBJ databases">
        <title>Genomic Encyclopedia of Type Strains, Phase IV (KMG-IV): sequencing the most valuable type-strain genomes for metagenomic binning, comparative biology and taxonomic classification.</title>
        <authorList>
            <person name="Goeker M."/>
        </authorList>
    </citation>
    <scope>NUCLEOTIDE SEQUENCE [LARGE SCALE GENOMIC DNA]</scope>
    <source>
        <strain evidence="3 4">DSM 103737</strain>
    </source>
</reference>
<sequence>MSILDEAFALLIRNGRAIGPIMPHVVVQEVHRDDLIITDHPVERGAAISDHAFKRPSEIEMRCGWSNSTARAEGYVQEVYETLLALQAVREPFDVYTGKRAYENMLLGSLSVTTDEHTEFVLMVTARLREVIIADTQTTSGAPQSAQASPQKTAATANTGQKQLAQAQYAPGGL</sequence>
<proteinExistence type="predicted"/>
<evidence type="ECO:0000313" key="3">
    <source>
        <dbReference type="EMBL" id="MBB4017386.1"/>
    </source>
</evidence>
<evidence type="ECO:0000256" key="1">
    <source>
        <dbReference type="SAM" id="MobiDB-lite"/>
    </source>
</evidence>
<name>A0A840C384_9HYPH</name>
<evidence type="ECO:0000313" key="4">
    <source>
        <dbReference type="Proteomes" id="UP000577362"/>
    </source>
</evidence>
<organism evidence="3 4">
    <name type="scientific">Chelatococcus caeni</name>
    <dbReference type="NCBI Taxonomy" id="1348468"/>
    <lineage>
        <taxon>Bacteria</taxon>
        <taxon>Pseudomonadati</taxon>
        <taxon>Pseudomonadota</taxon>
        <taxon>Alphaproteobacteria</taxon>
        <taxon>Hyphomicrobiales</taxon>
        <taxon>Chelatococcaceae</taxon>
        <taxon>Chelatococcus</taxon>
    </lineage>
</organism>
<dbReference type="Pfam" id="PF21821">
    <property type="entry name" value="Dit_like"/>
    <property type="match status" value="1"/>
</dbReference>
<feature type="compositionally biased region" description="Polar residues" evidence="1">
    <location>
        <begin position="138"/>
        <end position="166"/>
    </location>
</feature>
<dbReference type="Proteomes" id="UP000577362">
    <property type="component" value="Unassembled WGS sequence"/>
</dbReference>
<keyword evidence="4" id="KW-1185">Reference proteome</keyword>
<dbReference type="RefSeq" id="WP_210289521.1">
    <property type="nucleotide sequence ID" value="NZ_JACIEN010000002.1"/>
</dbReference>
<evidence type="ECO:0000259" key="2">
    <source>
        <dbReference type="Pfam" id="PF21821"/>
    </source>
</evidence>
<protein>
    <recommendedName>
        <fullName evidence="2">Dit-like phage tail protein N-terminal domain-containing protein</fullName>
    </recommendedName>
</protein>
<dbReference type="EMBL" id="JACIEN010000002">
    <property type="protein sequence ID" value="MBB4017386.1"/>
    <property type="molecule type" value="Genomic_DNA"/>
</dbReference>
<dbReference type="AlphaFoldDB" id="A0A840C384"/>
<gene>
    <name evidence="3" type="ORF">GGR16_002415</name>
</gene>